<feature type="transmembrane region" description="Helical" evidence="1">
    <location>
        <begin position="59"/>
        <end position="84"/>
    </location>
</feature>
<gene>
    <name evidence="2" type="ORF">GCM10011400_64900</name>
</gene>
<sequence length="139" mass="15270">MDLGIDITLGGERTSTAPIVHNGFVYVIFKVGAVGLAMYGIFLLWVLKKSYEVERFYRGALGNISGTLAVAIAWIFIVTSFFITGIFNKAILSSTIIVLSCIFSMYARELASRNLINADDEGARQKTNRDPERIVPGSN</sequence>
<keyword evidence="1" id="KW-1133">Transmembrane helix</keyword>
<organism evidence="2 3">
    <name type="scientific">Paraburkholderia caffeinilytica</name>
    <dbReference type="NCBI Taxonomy" id="1761016"/>
    <lineage>
        <taxon>Bacteria</taxon>
        <taxon>Pseudomonadati</taxon>
        <taxon>Pseudomonadota</taxon>
        <taxon>Betaproteobacteria</taxon>
        <taxon>Burkholderiales</taxon>
        <taxon>Burkholderiaceae</taxon>
        <taxon>Paraburkholderia</taxon>
    </lineage>
</organism>
<name>A0ABQ1NEF2_9BURK</name>
<dbReference type="EMBL" id="BMHL01000017">
    <property type="protein sequence ID" value="GGC68006.1"/>
    <property type="molecule type" value="Genomic_DNA"/>
</dbReference>
<protein>
    <submittedName>
        <fullName evidence="2">Uncharacterized protein</fullName>
    </submittedName>
</protein>
<reference evidence="3" key="1">
    <citation type="journal article" date="2019" name="Int. J. Syst. Evol. Microbiol.">
        <title>The Global Catalogue of Microorganisms (GCM) 10K type strain sequencing project: providing services to taxonomists for standard genome sequencing and annotation.</title>
        <authorList>
            <consortium name="The Broad Institute Genomics Platform"/>
            <consortium name="The Broad Institute Genome Sequencing Center for Infectious Disease"/>
            <person name="Wu L."/>
            <person name="Ma J."/>
        </authorList>
    </citation>
    <scope>NUCLEOTIDE SEQUENCE [LARGE SCALE GENOMIC DNA]</scope>
    <source>
        <strain evidence="3">CGMCC 1.15103</strain>
    </source>
</reference>
<comment type="caution">
    <text evidence="2">The sequence shown here is derived from an EMBL/GenBank/DDBJ whole genome shotgun (WGS) entry which is preliminary data.</text>
</comment>
<keyword evidence="1" id="KW-0472">Membrane</keyword>
<evidence type="ECO:0000313" key="2">
    <source>
        <dbReference type="EMBL" id="GGC68006.1"/>
    </source>
</evidence>
<evidence type="ECO:0000313" key="3">
    <source>
        <dbReference type="Proteomes" id="UP000602004"/>
    </source>
</evidence>
<dbReference type="Proteomes" id="UP000602004">
    <property type="component" value="Unassembled WGS sequence"/>
</dbReference>
<keyword evidence="1" id="KW-0812">Transmembrane</keyword>
<keyword evidence="3" id="KW-1185">Reference proteome</keyword>
<proteinExistence type="predicted"/>
<accession>A0ABQ1NEF2</accession>
<feature type="transmembrane region" description="Helical" evidence="1">
    <location>
        <begin position="24"/>
        <end position="47"/>
    </location>
</feature>
<evidence type="ECO:0000256" key="1">
    <source>
        <dbReference type="SAM" id="Phobius"/>
    </source>
</evidence>
<feature type="transmembrane region" description="Helical" evidence="1">
    <location>
        <begin position="90"/>
        <end position="107"/>
    </location>
</feature>